<keyword evidence="3 7" id="KW-0812">Transmembrane</keyword>
<evidence type="ECO:0000259" key="8">
    <source>
        <dbReference type="Pfam" id="PF01694"/>
    </source>
</evidence>
<accession>A0A7L5DR96</accession>
<sequence>MTTILLIITVTAIISFLAWRNPSLLDRWIMNPYQIYNRGEYHRLLTSGFIHADAGHLIFNMLSLYFFGGLIEQIFGALFGGLGPVYLIGFYLAGILVSDVPSYLKHRYDPGYNSLGASGGVSAIIFASIMVNPLARIYMYFIPIGIPGFVFGALYLAYSYYSSKQGRDNVNHDAHLYGAMFGIVFIVAVYPEVFPQFIEQISSWRPF</sequence>
<dbReference type="EMBL" id="CP051677">
    <property type="protein sequence ID" value="QJD78180.1"/>
    <property type="molecule type" value="Genomic_DNA"/>
</dbReference>
<evidence type="ECO:0000256" key="5">
    <source>
        <dbReference type="ARBA" id="ARBA00022989"/>
    </source>
</evidence>
<feature type="transmembrane region" description="Helical" evidence="7">
    <location>
        <begin position="112"/>
        <end position="131"/>
    </location>
</feature>
<dbReference type="InterPro" id="IPR035952">
    <property type="entry name" value="Rhomboid-like_sf"/>
</dbReference>
<dbReference type="Gene3D" id="1.20.1540.10">
    <property type="entry name" value="Rhomboid-like"/>
    <property type="match status" value="1"/>
</dbReference>
<feature type="transmembrane region" description="Helical" evidence="7">
    <location>
        <begin position="74"/>
        <end position="92"/>
    </location>
</feature>
<evidence type="ECO:0000256" key="4">
    <source>
        <dbReference type="ARBA" id="ARBA00022801"/>
    </source>
</evidence>
<dbReference type="Pfam" id="PF01694">
    <property type="entry name" value="Rhomboid"/>
    <property type="match status" value="1"/>
</dbReference>
<dbReference type="KEGG" id="srho:HH216_06890"/>
<dbReference type="PANTHER" id="PTHR43731">
    <property type="entry name" value="RHOMBOID PROTEASE"/>
    <property type="match status" value="1"/>
</dbReference>
<feature type="transmembrane region" description="Helical" evidence="7">
    <location>
        <begin position="44"/>
        <end position="67"/>
    </location>
</feature>
<keyword evidence="9" id="KW-0645">Protease</keyword>
<keyword evidence="5 7" id="KW-1133">Transmembrane helix</keyword>
<evidence type="ECO:0000256" key="6">
    <source>
        <dbReference type="ARBA" id="ARBA00023136"/>
    </source>
</evidence>
<name>A0A7L5DR96_9BACT</name>
<dbReference type="InterPro" id="IPR050925">
    <property type="entry name" value="Rhomboid_protease_S54"/>
</dbReference>
<dbReference type="RefSeq" id="WP_169550122.1">
    <property type="nucleotide sequence ID" value="NZ_CP051677.1"/>
</dbReference>
<dbReference type="GO" id="GO:0006508">
    <property type="term" value="P:proteolysis"/>
    <property type="evidence" value="ECO:0007669"/>
    <property type="project" value="UniProtKB-KW"/>
</dbReference>
<dbReference type="SUPFAM" id="SSF144091">
    <property type="entry name" value="Rhomboid-like"/>
    <property type="match status" value="1"/>
</dbReference>
<comment type="similarity">
    <text evidence="2">Belongs to the peptidase S54 family.</text>
</comment>
<reference evidence="9 10" key="1">
    <citation type="submission" date="2020-04" db="EMBL/GenBank/DDBJ databases">
        <title>Genome sequencing of novel species.</title>
        <authorList>
            <person name="Heo J."/>
            <person name="Kim S.-J."/>
            <person name="Kim J.-S."/>
            <person name="Hong S.-B."/>
            <person name="Kwon S.-W."/>
        </authorList>
    </citation>
    <scope>NUCLEOTIDE SEQUENCE [LARGE SCALE GENOMIC DNA]</scope>
    <source>
        <strain evidence="9 10">CJU-R4</strain>
    </source>
</reference>
<evidence type="ECO:0000313" key="9">
    <source>
        <dbReference type="EMBL" id="QJD78180.1"/>
    </source>
</evidence>
<dbReference type="PANTHER" id="PTHR43731:SF14">
    <property type="entry name" value="PRESENILIN-ASSOCIATED RHOMBOID-LIKE PROTEIN, MITOCHONDRIAL"/>
    <property type="match status" value="1"/>
</dbReference>
<organism evidence="9 10">
    <name type="scientific">Spirosoma rhododendri</name>
    <dbReference type="NCBI Taxonomy" id="2728024"/>
    <lineage>
        <taxon>Bacteria</taxon>
        <taxon>Pseudomonadati</taxon>
        <taxon>Bacteroidota</taxon>
        <taxon>Cytophagia</taxon>
        <taxon>Cytophagales</taxon>
        <taxon>Cytophagaceae</taxon>
        <taxon>Spirosoma</taxon>
    </lineage>
</organism>
<feature type="transmembrane region" description="Helical" evidence="7">
    <location>
        <begin position="138"/>
        <end position="158"/>
    </location>
</feature>
<evidence type="ECO:0000256" key="1">
    <source>
        <dbReference type="ARBA" id="ARBA00004141"/>
    </source>
</evidence>
<keyword evidence="6 7" id="KW-0472">Membrane</keyword>
<evidence type="ECO:0000256" key="3">
    <source>
        <dbReference type="ARBA" id="ARBA00022692"/>
    </source>
</evidence>
<dbReference type="InterPro" id="IPR022764">
    <property type="entry name" value="Peptidase_S54_rhomboid_dom"/>
</dbReference>
<comment type="subcellular location">
    <subcellularLocation>
        <location evidence="1">Membrane</location>
        <topology evidence="1">Multi-pass membrane protein</topology>
    </subcellularLocation>
</comment>
<feature type="domain" description="Peptidase S54 rhomboid" evidence="8">
    <location>
        <begin position="39"/>
        <end position="189"/>
    </location>
</feature>
<keyword evidence="10" id="KW-1185">Reference proteome</keyword>
<feature type="transmembrane region" description="Helical" evidence="7">
    <location>
        <begin position="178"/>
        <end position="198"/>
    </location>
</feature>
<evidence type="ECO:0000256" key="2">
    <source>
        <dbReference type="ARBA" id="ARBA00009045"/>
    </source>
</evidence>
<gene>
    <name evidence="9" type="ORF">HH216_06890</name>
</gene>
<keyword evidence="4" id="KW-0378">Hydrolase</keyword>
<dbReference type="GO" id="GO:0016020">
    <property type="term" value="C:membrane"/>
    <property type="evidence" value="ECO:0007669"/>
    <property type="project" value="UniProtKB-SubCell"/>
</dbReference>
<dbReference type="AlphaFoldDB" id="A0A7L5DR96"/>
<dbReference type="GO" id="GO:0004252">
    <property type="term" value="F:serine-type endopeptidase activity"/>
    <property type="evidence" value="ECO:0007669"/>
    <property type="project" value="InterPro"/>
</dbReference>
<evidence type="ECO:0000313" key="10">
    <source>
        <dbReference type="Proteomes" id="UP000501128"/>
    </source>
</evidence>
<dbReference type="Proteomes" id="UP000501128">
    <property type="component" value="Chromosome"/>
</dbReference>
<protein>
    <submittedName>
        <fullName evidence="9">Rhomboid family intramembrane serine protease</fullName>
    </submittedName>
</protein>
<evidence type="ECO:0000256" key="7">
    <source>
        <dbReference type="SAM" id="Phobius"/>
    </source>
</evidence>
<proteinExistence type="inferred from homology"/>